<evidence type="ECO:0000259" key="6">
    <source>
        <dbReference type="PROSITE" id="PS50883"/>
    </source>
</evidence>
<keyword evidence="9" id="KW-1185">Reference proteome</keyword>
<dbReference type="InterPro" id="IPR000700">
    <property type="entry name" value="PAS-assoc_C"/>
</dbReference>
<dbReference type="InterPro" id="IPR035919">
    <property type="entry name" value="EAL_sf"/>
</dbReference>
<evidence type="ECO:0000259" key="7">
    <source>
        <dbReference type="PROSITE" id="PS50887"/>
    </source>
</evidence>
<accession>A0A4Y3KLW5</accession>
<dbReference type="Proteomes" id="UP000320461">
    <property type="component" value="Unassembled WGS sequence"/>
</dbReference>
<dbReference type="Gene3D" id="3.30.70.270">
    <property type="match status" value="1"/>
</dbReference>
<protein>
    <recommendedName>
        <fullName evidence="10">Diguanylate cyclase</fullName>
    </recommendedName>
</protein>
<dbReference type="SMART" id="SM00086">
    <property type="entry name" value="PAC"/>
    <property type="match status" value="1"/>
</dbReference>
<dbReference type="SUPFAM" id="SSF55073">
    <property type="entry name" value="Nucleotide cyclase"/>
    <property type="match status" value="1"/>
</dbReference>
<comment type="caution">
    <text evidence="8">The sequence shown here is derived from an EMBL/GenBank/DDBJ whole genome shotgun (WGS) entry which is preliminary data.</text>
</comment>
<dbReference type="GO" id="GO:0003677">
    <property type="term" value="F:DNA binding"/>
    <property type="evidence" value="ECO:0007669"/>
    <property type="project" value="UniProtKB-KW"/>
</dbReference>
<name>A0A4Y3KLW5_9CELL</name>
<dbReference type="SUPFAM" id="SSF141868">
    <property type="entry name" value="EAL domain-like"/>
    <property type="match status" value="1"/>
</dbReference>
<dbReference type="Gene3D" id="3.20.20.450">
    <property type="entry name" value="EAL domain"/>
    <property type="match status" value="1"/>
</dbReference>
<dbReference type="InterPro" id="IPR013655">
    <property type="entry name" value="PAS_fold_3"/>
</dbReference>
<dbReference type="InterPro" id="IPR001633">
    <property type="entry name" value="EAL_dom"/>
</dbReference>
<keyword evidence="3" id="KW-0804">Transcription</keyword>
<feature type="domain" description="PAC" evidence="5">
    <location>
        <begin position="643"/>
        <end position="695"/>
    </location>
</feature>
<dbReference type="Pfam" id="PF00563">
    <property type="entry name" value="EAL"/>
    <property type="match status" value="1"/>
</dbReference>
<gene>
    <name evidence="8" type="ORF">CGE01nite_19070</name>
</gene>
<dbReference type="InterPro" id="IPR052155">
    <property type="entry name" value="Biofilm_reg_signaling"/>
</dbReference>
<organism evidence="8 9">
    <name type="scientific">Cellulomonas gelida</name>
    <dbReference type="NCBI Taxonomy" id="1712"/>
    <lineage>
        <taxon>Bacteria</taxon>
        <taxon>Bacillati</taxon>
        <taxon>Actinomycetota</taxon>
        <taxon>Actinomycetes</taxon>
        <taxon>Micrococcales</taxon>
        <taxon>Cellulomonadaceae</taxon>
        <taxon>Cellulomonas</taxon>
    </lineage>
</organism>
<dbReference type="Pfam" id="PF08447">
    <property type="entry name" value="PAS_3"/>
    <property type="match status" value="1"/>
</dbReference>
<evidence type="ECO:0000256" key="3">
    <source>
        <dbReference type="ARBA" id="ARBA00023163"/>
    </source>
</evidence>
<dbReference type="PROSITE" id="PS50887">
    <property type="entry name" value="GGDEF"/>
    <property type="match status" value="1"/>
</dbReference>
<proteinExistence type="predicted"/>
<evidence type="ECO:0000313" key="8">
    <source>
        <dbReference type="EMBL" id="GEA84656.1"/>
    </source>
</evidence>
<dbReference type="NCBIfam" id="TIGR00254">
    <property type="entry name" value="GGDEF"/>
    <property type="match status" value="1"/>
</dbReference>
<dbReference type="NCBIfam" id="TIGR00229">
    <property type="entry name" value="sensory_box"/>
    <property type="match status" value="1"/>
</dbReference>
<dbReference type="InterPro" id="IPR035965">
    <property type="entry name" value="PAS-like_dom_sf"/>
</dbReference>
<dbReference type="InterPro" id="IPR043128">
    <property type="entry name" value="Rev_trsase/Diguanyl_cyclase"/>
</dbReference>
<dbReference type="SMART" id="SM00052">
    <property type="entry name" value="EAL"/>
    <property type="match status" value="1"/>
</dbReference>
<dbReference type="EMBL" id="BJLQ01000018">
    <property type="protein sequence ID" value="GEA84656.1"/>
    <property type="molecule type" value="Genomic_DNA"/>
</dbReference>
<dbReference type="InterPro" id="IPR046335">
    <property type="entry name" value="LacI/GalR-like_sensor"/>
</dbReference>
<dbReference type="InterPro" id="IPR029787">
    <property type="entry name" value="Nucleotide_cyclase"/>
</dbReference>
<dbReference type="InterPro" id="IPR001610">
    <property type="entry name" value="PAC"/>
</dbReference>
<dbReference type="Pfam" id="PF00990">
    <property type="entry name" value="GGDEF"/>
    <property type="match status" value="1"/>
</dbReference>
<evidence type="ECO:0000313" key="9">
    <source>
        <dbReference type="Proteomes" id="UP000320461"/>
    </source>
</evidence>
<dbReference type="SMART" id="SM00091">
    <property type="entry name" value="PAS"/>
    <property type="match status" value="1"/>
</dbReference>
<dbReference type="InterPro" id="IPR000014">
    <property type="entry name" value="PAS"/>
</dbReference>
<dbReference type="PANTHER" id="PTHR44757:SF2">
    <property type="entry name" value="BIOFILM ARCHITECTURE MAINTENANCE PROTEIN MBAA"/>
    <property type="match status" value="1"/>
</dbReference>
<feature type="domain" description="EAL" evidence="6">
    <location>
        <begin position="870"/>
        <end position="1126"/>
    </location>
</feature>
<dbReference type="InterPro" id="IPR028082">
    <property type="entry name" value="Peripla_BP_I"/>
</dbReference>
<reference evidence="8 9" key="1">
    <citation type="submission" date="2019-06" db="EMBL/GenBank/DDBJ databases">
        <title>Whole genome shotgun sequence of Cellulomonas gelida NBRC 3748.</title>
        <authorList>
            <person name="Hosoyama A."/>
            <person name="Uohara A."/>
            <person name="Ohji S."/>
            <person name="Ichikawa N."/>
        </authorList>
    </citation>
    <scope>NUCLEOTIDE SEQUENCE [LARGE SCALE GENOMIC DNA]</scope>
    <source>
        <strain evidence="8 9">NBRC 3748</strain>
    </source>
</reference>
<sequence length="1138" mass="123592">MIGYLAPNVHGYFYGSILDGVMDTAAAHGARVLAIQAREAGFFKAISDEQFTAQVAWDHLDALVVVVTPADDSYLHEFAATGKPLVTMYAAPSGLACPTVVPDNVQGVSAAVDHLIGHGHSDIVFAGREPANADDAIRYDAYRGAMEANGLVPTDPIMVPWTGEERHDGSAAARRLRELDRMPTAVVACTDATAMAVVKALTEDGLVVPDDVAVVGFDDIAAAAEHHPPLSTVAQSFSLAGVTACGLALRALSGEHIEPGQHCIPVKLVVRESCGCQATVAETVPGRAALDEVSQPFVDQLGDALYGDEELPSPQHLGLQLAVQRLVTLFVETLRATDSEPGALLELDKADKAAADALRRAVSRSRYPLSALLVVRQLAEAVVDHLAPGDTLAGAAVQERAVDVATRALQRHLEHDSAVVLNQHVDIQRRHYRISTELVRRKGRNARSLTWLADTGVRTASLALWNDLGELRLVGVYPGDATGTGLDEPCDVRAFPPAAPEQPGGTEHDELTFVVPVTFDGNDHGFLALTGEFDVMEEAVFERVNHWAVLLSVALEQDRSLERLRVSEERYALAAEAANDGMWDWDLVTGAAYYSARWKALLGYRDDELDATSQEWLTRIHPADRAAFDKALADHLSGLEPSLEVEYRLRTADGSHRWMITNALSVRGTDGHAIRLVGSMTDVTERKELEDRLRNDAHYDPLTGLPNRALFLERLDQTILRTRRNPDSTFAVVFLDLDGFKVVNDSLGHQVGDELLVEVATRLSAGLRPGDTVSRFGGDEFVLLLDDVRDISGLPEVVRRLLTVMSVPVVLTEGTRAVSAAAGIAVSASGYTSADEYLRDADTAMYRAKAQGPGSVVMFDGAMHARAMARLQLESALDQGIALEQFELYYQPIVRLDTRRIVALEALIRWNHPERGLVPPNDFLPVAEATGQTRQIGQWTITQACRQIAEWRGTVPGFDGITVSVNLSNRQFWDPELLPTLRAVINRYDVPATSMIFEVTEGVIMHNQDVAVSFLRQLRDEGIEFQIDDFGTGHSSLSALHELPVAALKIDRSFIQRMQASARSRELVGLMITMGARFGLTVIAEGVETEDEAAALAELGCPFVQGYLFSRPVPAAEATHLLLAQAADAVPAPVWVEA</sequence>
<evidence type="ECO:0000256" key="1">
    <source>
        <dbReference type="ARBA" id="ARBA00023015"/>
    </source>
</evidence>
<dbReference type="InterPro" id="IPR000160">
    <property type="entry name" value="GGDEF_dom"/>
</dbReference>
<dbReference type="CDD" id="cd01949">
    <property type="entry name" value="GGDEF"/>
    <property type="match status" value="1"/>
</dbReference>
<evidence type="ECO:0000259" key="4">
    <source>
        <dbReference type="PROSITE" id="PS50112"/>
    </source>
</evidence>
<dbReference type="CDD" id="cd00130">
    <property type="entry name" value="PAS"/>
    <property type="match status" value="1"/>
</dbReference>
<dbReference type="Pfam" id="PF13377">
    <property type="entry name" value="Peripla_BP_3"/>
    <property type="match status" value="1"/>
</dbReference>
<dbReference type="PROSITE" id="PS50112">
    <property type="entry name" value="PAS"/>
    <property type="match status" value="1"/>
</dbReference>
<keyword evidence="1" id="KW-0805">Transcription regulation</keyword>
<dbReference type="AlphaFoldDB" id="A0A4Y3KLW5"/>
<dbReference type="SUPFAM" id="SSF53822">
    <property type="entry name" value="Periplasmic binding protein-like I"/>
    <property type="match status" value="1"/>
</dbReference>
<evidence type="ECO:0008006" key="10">
    <source>
        <dbReference type="Google" id="ProtNLM"/>
    </source>
</evidence>
<dbReference type="SUPFAM" id="SSF55785">
    <property type="entry name" value="PYP-like sensor domain (PAS domain)"/>
    <property type="match status" value="1"/>
</dbReference>
<dbReference type="CDD" id="cd01948">
    <property type="entry name" value="EAL"/>
    <property type="match status" value="1"/>
</dbReference>
<dbReference type="SMART" id="SM00267">
    <property type="entry name" value="GGDEF"/>
    <property type="match status" value="1"/>
</dbReference>
<dbReference type="Gene3D" id="3.40.50.2300">
    <property type="match status" value="2"/>
</dbReference>
<evidence type="ECO:0000256" key="2">
    <source>
        <dbReference type="ARBA" id="ARBA00023125"/>
    </source>
</evidence>
<keyword evidence="2" id="KW-0238">DNA-binding</keyword>
<feature type="domain" description="GGDEF" evidence="7">
    <location>
        <begin position="728"/>
        <end position="861"/>
    </location>
</feature>
<dbReference type="PROSITE" id="PS50113">
    <property type="entry name" value="PAC"/>
    <property type="match status" value="1"/>
</dbReference>
<dbReference type="Gene3D" id="3.30.450.20">
    <property type="entry name" value="PAS domain"/>
    <property type="match status" value="1"/>
</dbReference>
<evidence type="ECO:0000259" key="5">
    <source>
        <dbReference type="PROSITE" id="PS50113"/>
    </source>
</evidence>
<dbReference type="PANTHER" id="PTHR44757">
    <property type="entry name" value="DIGUANYLATE CYCLASE DGCP"/>
    <property type="match status" value="1"/>
</dbReference>
<dbReference type="CDD" id="cd06267">
    <property type="entry name" value="PBP1_LacI_sugar_binding-like"/>
    <property type="match status" value="1"/>
</dbReference>
<feature type="domain" description="PAS" evidence="4">
    <location>
        <begin position="567"/>
        <end position="639"/>
    </location>
</feature>
<dbReference type="PROSITE" id="PS50883">
    <property type="entry name" value="EAL"/>
    <property type="match status" value="1"/>
</dbReference>